<dbReference type="Proteomes" id="UP000238322">
    <property type="component" value="Unassembled WGS sequence"/>
</dbReference>
<dbReference type="Pfam" id="PF01841">
    <property type="entry name" value="Transglut_core"/>
    <property type="match status" value="1"/>
</dbReference>
<protein>
    <submittedName>
        <fullName evidence="2">Transglutaminase</fullName>
    </submittedName>
</protein>
<name>A0A2S8FBX8_9BACT</name>
<organism evidence="2 3">
    <name type="scientific">Blastopirellula marina</name>
    <dbReference type="NCBI Taxonomy" id="124"/>
    <lineage>
        <taxon>Bacteria</taxon>
        <taxon>Pseudomonadati</taxon>
        <taxon>Planctomycetota</taxon>
        <taxon>Planctomycetia</taxon>
        <taxon>Pirellulales</taxon>
        <taxon>Pirellulaceae</taxon>
        <taxon>Blastopirellula</taxon>
    </lineage>
</organism>
<sequence>MTLCLGNYAQAQFGAVEEQAEANVFETGFQLEVFGPTVGVTATFPVPAEWEDQKVKLVGKDVTPANASVRFVELDGTQQARVDISRLAAGETAQVVLRFEVQRDPIVSPGSPESLTIPNARNLNRDQRKYLLPSPLIESRDAKIVELSKSLAVDGGSNWDQVQAYYDYVHQNVTYENGPMKGALAALADGKGDCEEMTTLFVALCRAGEVPARTVWVPGHCYPEFLTKTADGKERWVAVEMTNDFPFGQSPETRPILQKGDSFRIPGSRQPQHYVKQELAIRDYKGTTPPVIKWLPPPGKEPPRPAQ</sequence>
<dbReference type="SMART" id="SM00460">
    <property type="entry name" value="TGc"/>
    <property type="match status" value="1"/>
</dbReference>
<dbReference type="Gene3D" id="3.10.620.30">
    <property type="match status" value="1"/>
</dbReference>
<reference evidence="2 3" key="1">
    <citation type="submission" date="2018-02" db="EMBL/GenBank/DDBJ databases">
        <title>Comparative genomes isolates from brazilian mangrove.</title>
        <authorList>
            <person name="Araujo J.E."/>
            <person name="Taketani R.G."/>
            <person name="Silva M.C.P."/>
            <person name="Loureco M.V."/>
            <person name="Andreote F.D."/>
        </authorList>
    </citation>
    <scope>NUCLEOTIDE SEQUENCE [LARGE SCALE GENOMIC DNA]</scope>
    <source>
        <strain evidence="2 3">Hex-1 MGV</strain>
    </source>
</reference>
<dbReference type="AlphaFoldDB" id="A0A2S8FBX8"/>
<evidence type="ECO:0000313" key="2">
    <source>
        <dbReference type="EMBL" id="PQO29668.1"/>
    </source>
</evidence>
<dbReference type="RefSeq" id="WP_105332862.1">
    <property type="nucleotide sequence ID" value="NZ_PUHY01000015.1"/>
</dbReference>
<dbReference type="PANTHER" id="PTHR33490">
    <property type="entry name" value="BLR5614 PROTEIN-RELATED"/>
    <property type="match status" value="1"/>
</dbReference>
<proteinExistence type="predicted"/>
<dbReference type="OrthoDB" id="9804872at2"/>
<evidence type="ECO:0000313" key="3">
    <source>
        <dbReference type="Proteomes" id="UP000238322"/>
    </source>
</evidence>
<dbReference type="InterPro" id="IPR038765">
    <property type="entry name" value="Papain-like_cys_pep_sf"/>
</dbReference>
<evidence type="ECO:0000259" key="1">
    <source>
        <dbReference type="SMART" id="SM00460"/>
    </source>
</evidence>
<dbReference type="EMBL" id="PUHY01000015">
    <property type="protein sequence ID" value="PQO29668.1"/>
    <property type="molecule type" value="Genomic_DNA"/>
</dbReference>
<dbReference type="SUPFAM" id="SSF54001">
    <property type="entry name" value="Cysteine proteinases"/>
    <property type="match status" value="1"/>
</dbReference>
<dbReference type="PANTHER" id="PTHR33490:SF3">
    <property type="entry name" value="CONSERVED INTEGRAL MEMBRANE PROTEIN"/>
    <property type="match status" value="1"/>
</dbReference>
<feature type="domain" description="Transglutaminase-like" evidence="1">
    <location>
        <begin position="186"/>
        <end position="243"/>
    </location>
</feature>
<accession>A0A2S8FBX8</accession>
<comment type="caution">
    <text evidence="2">The sequence shown here is derived from an EMBL/GenBank/DDBJ whole genome shotgun (WGS) entry which is preliminary data.</text>
</comment>
<dbReference type="InterPro" id="IPR002931">
    <property type="entry name" value="Transglutaminase-like"/>
</dbReference>
<gene>
    <name evidence="2" type="ORF">C5Y83_26830</name>
</gene>